<proteinExistence type="predicted"/>
<sequence length="67" mass="7590">MTLTKPFRLPFPQKSSKSTNLATPTLTVNPTTDSLRARTSSKTINNNSPGRIDSTCMMRRSPPYRYR</sequence>
<dbReference type="EMBL" id="CP003615">
    <property type="protein sequence ID" value="AFZ10524.1"/>
    <property type="molecule type" value="Genomic_DNA"/>
</dbReference>
<feature type="compositionally biased region" description="Polar residues" evidence="1">
    <location>
        <begin position="13"/>
        <end position="49"/>
    </location>
</feature>
<evidence type="ECO:0000313" key="4">
    <source>
        <dbReference type="Proteomes" id="UP000010478"/>
    </source>
</evidence>
<dbReference type="HOGENOM" id="CLU_2808297_0_0_3"/>
<dbReference type="KEGG" id="oni:Osc7112_6367"/>
<name>K9VSJ3_9CYAN</name>
<protein>
    <submittedName>
        <fullName evidence="3">Uncharacterized protein</fullName>
    </submittedName>
</protein>
<dbReference type="AlphaFoldDB" id="K9VSJ3"/>
<organism evidence="3 4">
    <name type="scientific">Phormidium nigroviride PCC 7112</name>
    <dbReference type="NCBI Taxonomy" id="179408"/>
    <lineage>
        <taxon>Bacteria</taxon>
        <taxon>Bacillati</taxon>
        <taxon>Cyanobacteriota</taxon>
        <taxon>Cyanophyceae</taxon>
        <taxon>Oscillatoriophycideae</taxon>
        <taxon>Oscillatoriales</taxon>
        <taxon>Oscillatoriaceae</taxon>
        <taxon>Phormidium</taxon>
    </lineage>
</organism>
<feature type="region of interest" description="Disordered" evidence="1">
    <location>
        <begin position="1"/>
        <end position="67"/>
    </location>
</feature>
<gene>
    <name evidence="2" type="ORF">Osc7112_6326</name>
    <name evidence="3" type="ORF">Osc7112_6367</name>
</gene>
<geneLocation type="plasmid" evidence="3 4">
    <name>pOSC7112.01</name>
</geneLocation>
<dbReference type="KEGG" id="oni:Osc7112_6326"/>
<reference evidence="3 4" key="1">
    <citation type="submission" date="2012-05" db="EMBL/GenBank/DDBJ databases">
        <title>Finished plasmid 1 of genome of Oscillatoria sp. PCC 7112.</title>
        <authorList>
            <consortium name="US DOE Joint Genome Institute"/>
            <person name="Gugger M."/>
            <person name="Coursin T."/>
            <person name="Rippka R."/>
            <person name="Tandeau De Marsac N."/>
            <person name="Huntemann M."/>
            <person name="Wei C.-L."/>
            <person name="Han J."/>
            <person name="Detter J.C."/>
            <person name="Han C."/>
            <person name="Tapia R."/>
            <person name="Davenport K."/>
            <person name="Daligault H."/>
            <person name="Erkkila T."/>
            <person name="Gu W."/>
            <person name="Munk A.C.C."/>
            <person name="Teshima H."/>
            <person name="Xu Y."/>
            <person name="Chain P."/>
            <person name="Chen A."/>
            <person name="Krypides N."/>
            <person name="Mavromatis K."/>
            <person name="Markowitz V."/>
            <person name="Szeto E."/>
            <person name="Ivanova N."/>
            <person name="Mikhailova N."/>
            <person name="Ovchinnikova G."/>
            <person name="Pagani I."/>
            <person name="Pati A."/>
            <person name="Goodwin L."/>
            <person name="Peters L."/>
            <person name="Pitluck S."/>
            <person name="Woyke T."/>
            <person name="Kerfeld C."/>
        </authorList>
    </citation>
    <scope>NUCLEOTIDE SEQUENCE [LARGE SCALE GENOMIC DNA]</scope>
    <source>
        <strain evidence="3 4">PCC 7112</strain>
        <plasmid evidence="3 4">pOSC7112.01</plasmid>
    </source>
</reference>
<keyword evidence="4" id="KW-1185">Reference proteome</keyword>
<dbReference type="Proteomes" id="UP000010478">
    <property type="component" value="Plasmid pOSC7112.01"/>
</dbReference>
<evidence type="ECO:0000256" key="1">
    <source>
        <dbReference type="SAM" id="MobiDB-lite"/>
    </source>
</evidence>
<accession>K9VSJ3</accession>
<evidence type="ECO:0000313" key="3">
    <source>
        <dbReference type="EMBL" id="AFZ10524.1"/>
    </source>
</evidence>
<evidence type="ECO:0000313" key="2">
    <source>
        <dbReference type="EMBL" id="AFZ10489.1"/>
    </source>
</evidence>
<dbReference type="EMBL" id="CP003615">
    <property type="protein sequence ID" value="AFZ10489.1"/>
    <property type="molecule type" value="Genomic_DNA"/>
</dbReference>
<keyword evidence="3" id="KW-0614">Plasmid</keyword>